<dbReference type="PANTHER" id="PTHR36195:SF4">
    <property type="entry name" value="DOMAIN PROTEIN, PUTATIVE (AFU_ORTHOLOGUE AFUA_5G01990)-RELATED"/>
    <property type="match status" value="1"/>
</dbReference>
<keyword evidence="2" id="KW-1185">Reference proteome</keyword>
<gene>
    <name evidence="1" type="ORF">SAMN05421753_12260</name>
</gene>
<dbReference type="InterPro" id="IPR020835">
    <property type="entry name" value="Catalase_sf"/>
</dbReference>
<sequence length="350" mass="39434">MQPLPYSAVVEVIPSDEREQIQQVIETLRALLAEGQRSSGLRQRDVHVKSHGCPHAQFQVIPNLPEELRQGLFQTVRVFPAVMRFSSSSPWPKPDAIPDARGVAIKIQDIQGDFLRIGATDPSAQDFVMINRPAFIAKDVQDYLRIQRARLHAGRRPGAVVTALTGGSWNPRKWRWREMLTTATLLTQFLKHPASQTYYSMVPIRYGDYVAKYRLQLASPTPGTSLRRLKDLATQADAFQLMLAETLRTSDLRLEFQVQLWTSLKSMPIEDASIRWSEIQSSFRTVAHVLIPLQELDFSPQGRGDGLAFSVWNALEAHRPLGGINRVRRAAYETSATWRGCQPPQDGGRG</sequence>
<dbReference type="PANTHER" id="PTHR36195">
    <property type="entry name" value="DOMAIN PROTEIN, PUTATIVE (AFU_ORTHOLOGUE AFUA_5G01990)-RELATED-RELATED"/>
    <property type="match status" value="1"/>
</dbReference>
<proteinExistence type="predicted"/>
<dbReference type="EMBL" id="FOQD01000022">
    <property type="protein sequence ID" value="SFJ51899.1"/>
    <property type="molecule type" value="Genomic_DNA"/>
</dbReference>
<name>A0A1I3S2S8_9PLAN</name>
<dbReference type="SUPFAM" id="SSF56634">
    <property type="entry name" value="Heme-dependent catalase-like"/>
    <property type="match status" value="1"/>
</dbReference>
<dbReference type="Proteomes" id="UP000199518">
    <property type="component" value="Unassembled WGS sequence"/>
</dbReference>
<dbReference type="Gene3D" id="2.40.180.10">
    <property type="entry name" value="Catalase core domain"/>
    <property type="match status" value="1"/>
</dbReference>
<dbReference type="GO" id="GO:0020037">
    <property type="term" value="F:heme binding"/>
    <property type="evidence" value="ECO:0007669"/>
    <property type="project" value="InterPro"/>
</dbReference>
<evidence type="ECO:0008006" key="3">
    <source>
        <dbReference type="Google" id="ProtNLM"/>
    </source>
</evidence>
<dbReference type="STRING" id="1576369.SAMN05421753_12260"/>
<dbReference type="AlphaFoldDB" id="A0A1I3S2S8"/>
<protein>
    <recommendedName>
        <fullName evidence="3">Catalase</fullName>
    </recommendedName>
</protein>
<evidence type="ECO:0000313" key="2">
    <source>
        <dbReference type="Proteomes" id="UP000199518"/>
    </source>
</evidence>
<dbReference type="CDD" id="cd08152">
    <property type="entry name" value="y4iL_like"/>
    <property type="match status" value="1"/>
</dbReference>
<accession>A0A1I3S2S8</accession>
<reference evidence="2" key="1">
    <citation type="submission" date="2016-10" db="EMBL/GenBank/DDBJ databases">
        <authorList>
            <person name="Varghese N."/>
            <person name="Submissions S."/>
        </authorList>
    </citation>
    <scope>NUCLEOTIDE SEQUENCE [LARGE SCALE GENOMIC DNA]</scope>
    <source>
        <strain evidence="2">DSM 26348</strain>
    </source>
</reference>
<dbReference type="RefSeq" id="WP_092056408.1">
    <property type="nucleotide sequence ID" value="NZ_FOQD01000022.1"/>
</dbReference>
<organism evidence="1 2">
    <name type="scientific">Planctomicrobium piriforme</name>
    <dbReference type="NCBI Taxonomy" id="1576369"/>
    <lineage>
        <taxon>Bacteria</taxon>
        <taxon>Pseudomonadati</taxon>
        <taxon>Planctomycetota</taxon>
        <taxon>Planctomycetia</taxon>
        <taxon>Planctomycetales</taxon>
        <taxon>Planctomycetaceae</taxon>
        <taxon>Planctomicrobium</taxon>
    </lineage>
</organism>
<dbReference type="OrthoDB" id="417271at2"/>
<evidence type="ECO:0000313" key="1">
    <source>
        <dbReference type="EMBL" id="SFJ51899.1"/>
    </source>
</evidence>